<evidence type="ECO:0000256" key="9">
    <source>
        <dbReference type="ARBA" id="ARBA00023004"/>
    </source>
</evidence>
<evidence type="ECO:0000313" key="18">
    <source>
        <dbReference type="Proteomes" id="UP001054889"/>
    </source>
</evidence>
<dbReference type="GO" id="GO:0046872">
    <property type="term" value="F:metal ion binding"/>
    <property type="evidence" value="ECO:0007669"/>
    <property type="project" value="UniProtKB-KW"/>
</dbReference>
<evidence type="ECO:0000256" key="13">
    <source>
        <dbReference type="PIRSR" id="PIRSR600823-4"/>
    </source>
</evidence>
<feature type="binding site" evidence="12">
    <location>
        <position position="45"/>
    </location>
    <ligand>
        <name>Ca(2+)</name>
        <dbReference type="ChEBI" id="CHEBI:29108"/>
        <label>1</label>
    </ligand>
</feature>
<comment type="catalytic activity">
    <reaction evidence="1">
        <text>2 a phenolic donor + H2O2 = 2 a phenolic radical donor + 2 H2O</text>
        <dbReference type="Rhea" id="RHEA:56136"/>
        <dbReference type="ChEBI" id="CHEBI:15377"/>
        <dbReference type="ChEBI" id="CHEBI:16240"/>
        <dbReference type="ChEBI" id="CHEBI:139520"/>
        <dbReference type="ChEBI" id="CHEBI:139521"/>
        <dbReference type="EC" id="1.11.1.7"/>
    </reaction>
</comment>
<dbReference type="GO" id="GO:0020037">
    <property type="term" value="F:heme binding"/>
    <property type="evidence" value="ECO:0007669"/>
    <property type="project" value="InterPro"/>
</dbReference>
<evidence type="ECO:0000256" key="3">
    <source>
        <dbReference type="ARBA" id="ARBA00004613"/>
    </source>
</evidence>
<dbReference type="Pfam" id="PF00141">
    <property type="entry name" value="peroxidase"/>
    <property type="match status" value="1"/>
</dbReference>
<keyword evidence="9" id="KW-0408">Iron</keyword>
<evidence type="ECO:0000256" key="2">
    <source>
        <dbReference type="ARBA" id="ARBA00001970"/>
    </source>
</evidence>
<evidence type="ECO:0000256" key="15">
    <source>
        <dbReference type="RuleBase" id="RU004241"/>
    </source>
</evidence>
<name>A0AAV5D7L4_ELECO</name>
<evidence type="ECO:0000259" key="16">
    <source>
        <dbReference type="PROSITE" id="PS50873"/>
    </source>
</evidence>
<evidence type="ECO:0000256" key="10">
    <source>
        <dbReference type="ARBA" id="ARBA00023324"/>
    </source>
</evidence>
<dbReference type="InterPro" id="IPR019794">
    <property type="entry name" value="Peroxidases_AS"/>
</dbReference>
<comment type="cofactor">
    <cofactor evidence="2">
        <name>heme b</name>
        <dbReference type="ChEBI" id="CHEBI:60344"/>
    </cofactor>
</comment>
<dbReference type="PROSITE" id="PS50873">
    <property type="entry name" value="PEROXIDASE_4"/>
    <property type="match status" value="1"/>
</dbReference>
<dbReference type="PANTHER" id="PTHR31388:SF208">
    <property type="entry name" value="PEROXIDASE"/>
    <property type="match status" value="1"/>
</dbReference>
<reference evidence="17" key="1">
    <citation type="journal article" date="2018" name="DNA Res.">
        <title>Multiple hybrid de novo genome assembly of finger millet, an orphan allotetraploid crop.</title>
        <authorList>
            <person name="Hatakeyama M."/>
            <person name="Aluri S."/>
            <person name="Balachadran M.T."/>
            <person name="Sivarajan S.R."/>
            <person name="Patrignani A."/>
            <person name="Gruter S."/>
            <person name="Poveda L."/>
            <person name="Shimizu-Inatsugi R."/>
            <person name="Baeten J."/>
            <person name="Francoijs K.J."/>
            <person name="Nataraja K.N."/>
            <person name="Reddy Y.A.N."/>
            <person name="Phadnis S."/>
            <person name="Ravikumar R.L."/>
            <person name="Schlapbach R."/>
            <person name="Sreeman S.M."/>
            <person name="Shimizu K.K."/>
        </authorList>
    </citation>
    <scope>NUCLEOTIDE SEQUENCE</scope>
</reference>
<evidence type="ECO:0000256" key="8">
    <source>
        <dbReference type="ARBA" id="ARBA00023002"/>
    </source>
</evidence>
<dbReference type="AlphaFoldDB" id="A0AAV5D7L4"/>
<dbReference type="GO" id="GO:0005576">
    <property type="term" value="C:extracellular region"/>
    <property type="evidence" value="ECO:0007669"/>
    <property type="project" value="UniProtKB-SubCell"/>
</dbReference>
<keyword evidence="14" id="KW-1015">Disulfide bond</keyword>
<evidence type="ECO:0000256" key="4">
    <source>
        <dbReference type="ARBA" id="ARBA00022559"/>
    </source>
</evidence>
<feature type="binding site" evidence="12">
    <location>
        <position position="22"/>
    </location>
    <ligand>
        <name>Ca(2+)</name>
        <dbReference type="ChEBI" id="CHEBI:29108"/>
        <label>1</label>
    </ligand>
</feature>
<comment type="similarity">
    <text evidence="15">Belongs to the peroxidase family.</text>
</comment>
<feature type="disulfide bond" evidence="14">
    <location>
        <begin position="23"/>
        <end position="28"/>
    </location>
</feature>
<sequence length="71" mass="7806">MAQAVEKEARMGASILRLFFHDCFVNGCDASVLLDDDPGRNFKGEKTAFPNVNSLRGYDVVDAVKARVEAE</sequence>
<keyword evidence="7 12" id="KW-0106">Calcium</keyword>
<keyword evidence="4" id="KW-0575">Peroxidase</keyword>
<comment type="subcellular location">
    <subcellularLocation>
        <location evidence="3">Secreted</location>
    </subcellularLocation>
</comment>
<dbReference type="PRINTS" id="PR00461">
    <property type="entry name" value="PLPEROXIDASE"/>
</dbReference>
<dbReference type="GO" id="GO:0140825">
    <property type="term" value="F:lactoperoxidase activity"/>
    <property type="evidence" value="ECO:0007669"/>
    <property type="project" value="UniProtKB-EC"/>
</dbReference>
<dbReference type="SUPFAM" id="SSF48113">
    <property type="entry name" value="Heme-dependent peroxidases"/>
    <property type="match status" value="1"/>
</dbReference>
<comment type="caution">
    <text evidence="17">The sequence shown here is derived from an EMBL/GenBank/DDBJ whole genome shotgun (WGS) entry which is preliminary data.</text>
</comment>
<keyword evidence="8" id="KW-0560">Oxidoreductase</keyword>
<evidence type="ECO:0000256" key="14">
    <source>
        <dbReference type="PIRSR" id="PIRSR600823-5"/>
    </source>
</evidence>
<dbReference type="InterPro" id="IPR010255">
    <property type="entry name" value="Haem_peroxidase_sf"/>
</dbReference>
<feature type="binding site" evidence="12">
    <location>
        <position position="31"/>
    </location>
    <ligand>
        <name>Ca(2+)</name>
        <dbReference type="ChEBI" id="CHEBI:29108"/>
        <label>1</label>
    </ligand>
</feature>
<accession>A0AAV5D7L4</accession>
<feature type="binding site" evidence="12">
    <location>
        <position position="25"/>
    </location>
    <ligand>
        <name>Ca(2+)</name>
        <dbReference type="ChEBI" id="CHEBI:29108"/>
        <label>1</label>
    </ligand>
</feature>
<keyword evidence="18" id="KW-1185">Reference proteome</keyword>
<feature type="active site" description="Proton acceptor" evidence="11">
    <location>
        <position position="21"/>
    </location>
</feature>
<keyword evidence="6 12" id="KW-0479">Metal-binding</keyword>
<dbReference type="GO" id="GO:0006979">
    <property type="term" value="P:response to oxidative stress"/>
    <property type="evidence" value="ECO:0007669"/>
    <property type="project" value="InterPro"/>
</dbReference>
<keyword evidence="10" id="KW-0376">Hydrogen peroxide</keyword>
<gene>
    <name evidence="17" type="primary">ga24122</name>
    <name evidence="17" type="ORF">PR202_ga24122</name>
</gene>
<dbReference type="PANTHER" id="PTHR31388">
    <property type="entry name" value="PEROXIDASE 72-RELATED"/>
    <property type="match status" value="1"/>
</dbReference>
<dbReference type="InterPro" id="IPR000823">
    <property type="entry name" value="Peroxidase_pln"/>
</dbReference>
<evidence type="ECO:0000256" key="1">
    <source>
        <dbReference type="ARBA" id="ARBA00000189"/>
    </source>
</evidence>
<dbReference type="Proteomes" id="UP001054889">
    <property type="component" value="Unassembled WGS sequence"/>
</dbReference>
<dbReference type="EMBL" id="BQKI01000012">
    <property type="protein sequence ID" value="GJN06395.1"/>
    <property type="molecule type" value="Genomic_DNA"/>
</dbReference>
<reference evidence="17" key="2">
    <citation type="submission" date="2021-12" db="EMBL/GenBank/DDBJ databases">
        <title>Resequencing data analysis of finger millet.</title>
        <authorList>
            <person name="Hatakeyama M."/>
            <person name="Aluri S."/>
            <person name="Balachadran M.T."/>
            <person name="Sivarajan S.R."/>
            <person name="Poveda L."/>
            <person name="Shimizu-Inatsugi R."/>
            <person name="Schlapbach R."/>
            <person name="Sreeman S.M."/>
            <person name="Shimizu K.K."/>
        </authorList>
    </citation>
    <scope>NUCLEOTIDE SEQUENCE</scope>
</reference>
<dbReference type="InterPro" id="IPR002016">
    <property type="entry name" value="Haem_peroxidase"/>
</dbReference>
<evidence type="ECO:0000256" key="6">
    <source>
        <dbReference type="ARBA" id="ARBA00022723"/>
    </source>
</evidence>
<dbReference type="Gene3D" id="1.10.520.10">
    <property type="match status" value="1"/>
</dbReference>
<evidence type="ECO:0000256" key="11">
    <source>
        <dbReference type="PIRSR" id="PIRSR600823-1"/>
    </source>
</evidence>
<dbReference type="GO" id="GO:0042744">
    <property type="term" value="P:hydrogen peroxide catabolic process"/>
    <property type="evidence" value="ECO:0007669"/>
    <property type="project" value="UniProtKB-KW"/>
</dbReference>
<evidence type="ECO:0000256" key="5">
    <source>
        <dbReference type="ARBA" id="ARBA00022617"/>
    </source>
</evidence>
<feature type="binding site" evidence="12">
    <location>
        <position position="27"/>
    </location>
    <ligand>
        <name>Ca(2+)</name>
        <dbReference type="ChEBI" id="CHEBI:29108"/>
        <label>1</label>
    </ligand>
</feature>
<evidence type="ECO:0000256" key="7">
    <source>
        <dbReference type="ARBA" id="ARBA00022837"/>
    </source>
</evidence>
<dbReference type="PROSITE" id="PS00436">
    <property type="entry name" value="PEROXIDASE_2"/>
    <property type="match status" value="1"/>
</dbReference>
<keyword evidence="5" id="KW-0349">Heme</keyword>
<organism evidence="17 18">
    <name type="scientific">Eleusine coracana subsp. coracana</name>
    <dbReference type="NCBI Taxonomy" id="191504"/>
    <lineage>
        <taxon>Eukaryota</taxon>
        <taxon>Viridiplantae</taxon>
        <taxon>Streptophyta</taxon>
        <taxon>Embryophyta</taxon>
        <taxon>Tracheophyta</taxon>
        <taxon>Spermatophyta</taxon>
        <taxon>Magnoliopsida</taxon>
        <taxon>Liliopsida</taxon>
        <taxon>Poales</taxon>
        <taxon>Poaceae</taxon>
        <taxon>PACMAD clade</taxon>
        <taxon>Chloridoideae</taxon>
        <taxon>Cynodonteae</taxon>
        <taxon>Eleusininae</taxon>
        <taxon>Eleusine</taxon>
    </lineage>
</organism>
<evidence type="ECO:0000313" key="17">
    <source>
        <dbReference type="EMBL" id="GJN06395.1"/>
    </source>
</evidence>
<feature type="binding site" evidence="12">
    <location>
        <position position="29"/>
    </location>
    <ligand>
        <name>Ca(2+)</name>
        <dbReference type="ChEBI" id="CHEBI:29108"/>
        <label>1</label>
    </ligand>
</feature>
<feature type="domain" description="Plant heme peroxidase family profile" evidence="16">
    <location>
        <begin position="1"/>
        <end position="71"/>
    </location>
</feature>
<feature type="site" description="Transition state stabilizer" evidence="13">
    <location>
        <position position="17"/>
    </location>
</feature>
<comment type="cofactor">
    <cofactor evidence="12">
        <name>Ca(2+)</name>
        <dbReference type="ChEBI" id="CHEBI:29108"/>
    </cofactor>
    <text evidence="12">Binds 2 calcium ions per subunit.</text>
</comment>
<proteinExistence type="inferred from homology"/>
<protein>
    <recommendedName>
        <fullName evidence="16">Plant heme peroxidase family profile domain-containing protein</fullName>
    </recommendedName>
</protein>
<evidence type="ECO:0000256" key="12">
    <source>
        <dbReference type="PIRSR" id="PIRSR600823-3"/>
    </source>
</evidence>